<keyword evidence="1" id="KW-0732">Signal</keyword>
<dbReference type="EMBL" id="CP045652">
    <property type="protein sequence ID" value="QGA26123.1"/>
    <property type="molecule type" value="Genomic_DNA"/>
</dbReference>
<dbReference type="RefSeq" id="WP_153510669.1">
    <property type="nucleotide sequence ID" value="NZ_CP045652.1"/>
</dbReference>
<protein>
    <recommendedName>
        <fullName evidence="4">DUF1571 domain-containing protein</fullName>
    </recommendedName>
</protein>
<keyword evidence="3" id="KW-1185">Reference proteome</keyword>
<evidence type="ECO:0000256" key="1">
    <source>
        <dbReference type="SAM" id="SignalP"/>
    </source>
</evidence>
<evidence type="ECO:0000313" key="2">
    <source>
        <dbReference type="EMBL" id="QGA26123.1"/>
    </source>
</evidence>
<accession>A0A5Q0Q9B1</accession>
<gene>
    <name evidence="2" type="ORF">GFH32_07205</name>
</gene>
<dbReference type="Proteomes" id="UP000326921">
    <property type="component" value="Chromosome"/>
</dbReference>
<reference evidence="2 3" key="1">
    <citation type="submission" date="2019-10" db="EMBL/GenBank/DDBJ databases">
        <authorList>
            <person name="Dong K."/>
        </authorList>
    </citation>
    <scope>NUCLEOTIDE SEQUENCE [LARGE SCALE GENOMIC DNA]</scope>
    <source>
        <strain evidence="3">dk4302</strain>
    </source>
</reference>
<dbReference type="AlphaFoldDB" id="A0A5Q0Q9B1"/>
<name>A0A5Q0Q9B1_9SPHI</name>
<sequence>MNRYLYKILTLLIICCTSIAQGQSKVVKLEVWQDSLASLGSAMFSRLSEPERMQKNFTFVKTLVSALKEKESYQFTFSKLKMISILSSPDQKFRVFSWNLPLDDGSFLYYGAIQFPNKNGQLQLIPLLDKTFEIKDPMYAQVQSNNWYGAQYYDIRKLDANSYVLLGWKGHHADYTQKVIEVLELKGEKSVSFGKNVFTDDQKLMRKIFNYTRQASMYLKYNTEVQRYEFDHLVPADPKLKGNFKYYGPDLSYDAYYLENGRLRFQDDIEINNPVRGDEDRFLAPNRKEVKKESGF</sequence>
<proteinExistence type="predicted"/>
<dbReference type="KEGG" id="sphe:GFH32_07205"/>
<feature type="signal peptide" evidence="1">
    <location>
        <begin position="1"/>
        <end position="22"/>
    </location>
</feature>
<evidence type="ECO:0000313" key="3">
    <source>
        <dbReference type="Proteomes" id="UP000326921"/>
    </source>
</evidence>
<organism evidence="2 3">
    <name type="scientific">Sphingobacterium zhuxiongii</name>
    <dbReference type="NCBI Taxonomy" id="2662364"/>
    <lineage>
        <taxon>Bacteria</taxon>
        <taxon>Pseudomonadati</taxon>
        <taxon>Bacteroidota</taxon>
        <taxon>Sphingobacteriia</taxon>
        <taxon>Sphingobacteriales</taxon>
        <taxon>Sphingobacteriaceae</taxon>
        <taxon>Sphingobacterium</taxon>
    </lineage>
</organism>
<evidence type="ECO:0008006" key="4">
    <source>
        <dbReference type="Google" id="ProtNLM"/>
    </source>
</evidence>
<feature type="chain" id="PRO_5025046460" description="DUF1571 domain-containing protein" evidence="1">
    <location>
        <begin position="23"/>
        <end position="296"/>
    </location>
</feature>